<reference evidence="3" key="1">
    <citation type="submission" date="2022-11" db="UniProtKB">
        <authorList>
            <consortium name="WormBaseParasite"/>
        </authorList>
    </citation>
    <scope>IDENTIFICATION</scope>
</reference>
<dbReference type="AlphaFoldDB" id="A0A915JA21"/>
<accession>A0A915JA21</accession>
<dbReference type="Proteomes" id="UP000887565">
    <property type="component" value="Unplaced"/>
</dbReference>
<evidence type="ECO:0000313" key="3">
    <source>
        <dbReference type="WBParaSite" id="nRc.2.0.1.t23338-RA"/>
    </source>
</evidence>
<feature type="region of interest" description="Disordered" evidence="1">
    <location>
        <begin position="1"/>
        <end position="42"/>
    </location>
</feature>
<organism evidence="2 3">
    <name type="scientific">Romanomermis culicivorax</name>
    <name type="common">Nematode worm</name>
    <dbReference type="NCBI Taxonomy" id="13658"/>
    <lineage>
        <taxon>Eukaryota</taxon>
        <taxon>Metazoa</taxon>
        <taxon>Ecdysozoa</taxon>
        <taxon>Nematoda</taxon>
        <taxon>Enoplea</taxon>
        <taxon>Dorylaimia</taxon>
        <taxon>Mermithida</taxon>
        <taxon>Mermithoidea</taxon>
        <taxon>Mermithidae</taxon>
        <taxon>Romanomermis</taxon>
    </lineage>
</organism>
<dbReference type="WBParaSite" id="nRc.2.0.1.t23338-RA">
    <property type="protein sequence ID" value="nRc.2.0.1.t23338-RA"/>
    <property type="gene ID" value="nRc.2.0.1.g23338"/>
</dbReference>
<evidence type="ECO:0000256" key="1">
    <source>
        <dbReference type="SAM" id="MobiDB-lite"/>
    </source>
</evidence>
<name>A0A915JA21_ROMCU</name>
<protein>
    <submittedName>
        <fullName evidence="3">Uncharacterized protein</fullName>
    </submittedName>
</protein>
<evidence type="ECO:0000313" key="2">
    <source>
        <dbReference type="Proteomes" id="UP000887565"/>
    </source>
</evidence>
<sequence>MLANPLPTQMQPANQALSLQSLSESDSTIMPPATEATPLPPPPIQFQTSAGTQMNTKRMQKRREQKYEEGKARKAQIDQQLALIQQPGMSAQAQKDTEEEMRDHAISAGLYDQRAGPTYLKTVAVQQFLATVMLPLSDEQLAKIQQAVIQIYNTNNYRFQVMQTQHGAFPSYGNYSMQRLTSELWLQMEPFIYNWFPKWPPSSTLTRTNLLTALLLYKVAHAPRTVQQVWSNYQGAEHFMPNHLQSVAQQGKNPELLDALEQMQTMRKNECERISNACG</sequence>
<proteinExistence type="predicted"/>
<feature type="compositionally biased region" description="Polar residues" evidence="1">
    <location>
        <begin position="1"/>
        <end position="28"/>
    </location>
</feature>
<keyword evidence="2" id="KW-1185">Reference proteome</keyword>